<reference evidence="1" key="1">
    <citation type="submission" date="2018-05" db="EMBL/GenBank/DDBJ databases">
        <authorList>
            <person name="Lanie J.A."/>
            <person name="Ng W.-L."/>
            <person name="Kazmierczak K.M."/>
            <person name="Andrzejewski T.M."/>
            <person name="Davidsen T.M."/>
            <person name="Wayne K.J."/>
            <person name="Tettelin H."/>
            <person name="Glass J.I."/>
            <person name="Rusch D."/>
            <person name="Podicherti R."/>
            <person name="Tsui H.-C.T."/>
            <person name="Winkler M.E."/>
        </authorList>
    </citation>
    <scope>NUCLEOTIDE SEQUENCE</scope>
</reference>
<proteinExistence type="predicted"/>
<dbReference type="EMBL" id="UINC01012174">
    <property type="protein sequence ID" value="SVA53311.1"/>
    <property type="molecule type" value="Genomic_DNA"/>
</dbReference>
<feature type="non-terminal residue" evidence="1">
    <location>
        <position position="255"/>
    </location>
</feature>
<sequence length="255" mass="27402">MTIPVHRITDSRVCGAETTPAGNSNVFANNLLVAVNGDPNSHGNGGLIAHSNEVYAHNILTVNHTADNANADDIVVPPHDNPATSQGSPNVFTGDPNIPPPVPIPAPEIERAVIHLNKFIATNESDEGEPAEPIDPVSAAEMKPDHVATPEISVAPAQEIEEAQTHEDICHPFDGILDQILLEAKKGEWLEKGQVFNMGKSRKLPYFGAVGGKHVYQKPDGTADTEGQYQNQKILKIWDDLGGLDGAELWESDQL</sequence>
<protein>
    <submittedName>
        <fullName evidence="1">Uncharacterized protein</fullName>
    </submittedName>
</protein>
<evidence type="ECO:0000313" key="1">
    <source>
        <dbReference type="EMBL" id="SVA53311.1"/>
    </source>
</evidence>
<organism evidence="1">
    <name type="scientific">marine metagenome</name>
    <dbReference type="NCBI Taxonomy" id="408172"/>
    <lineage>
        <taxon>unclassified sequences</taxon>
        <taxon>metagenomes</taxon>
        <taxon>ecological metagenomes</taxon>
    </lineage>
</organism>
<name>A0A381WM02_9ZZZZ</name>
<accession>A0A381WM02</accession>
<gene>
    <name evidence="1" type="ORF">METZ01_LOCUS106165</name>
</gene>
<dbReference type="AlphaFoldDB" id="A0A381WM02"/>